<dbReference type="InterPro" id="IPR036249">
    <property type="entry name" value="Thioredoxin-like_sf"/>
</dbReference>
<evidence type="ECO:0000313" key="3">
    <source>
        <dbReference type="Proteomes" id="UP000199515"/>
    </source>
</evidence>
<evidence type="ECO:0008006" key="4">
    <source>
        <dbReference type="Google" id="ProtNLM"/>
    </source>
</evidence>
<dbReference type="RefSeq" id="WP_091295218.1">
    <property type="nucleotide sequence ID" value="NZ_FNON01000008.1"/>
</dbReference>
<dbReference type="Proteomes" id="UP000199515">
    <property type="component" value="Unassembled WGS sequence"/>
</dbReference>
<reference evidence="2 3" key="1">
    <citation type="submission" date="2016-10" db="EMBL/GenBank/DDBJ databases">
        <authorList>
            <person name="de Groot N.N."/>
        </authorList>
    </citation>
    <scope>NUCLEOTIDE SEQUENCE [LARGE SCALE GENOMIC DNA]</scope>
    <source>
        <strain evidence="2 3">CPCC 202699</strain>
    </source>
</reference>
<accession>A0A1H3P5D5</accession>
<dbReference type="OrthoDB" id="128449at2"/>
<keyword evidence="3" id="KW-1185">Reference proteome</keyword>
<dbReference type="Gene3D" id="3.40.30.10">
    <property type="entry name" value="Glutaredoxin"/>
    <property type="match status" value="1"/>
</dbReference>
<dbReference type="SUPFAM" id="SSF52833">
    <property type="entry name" value="Thioredoxin-like"/>
    <property type="match status" value="1"/>
</dbReference>
<dbReference type="STRING" id="589385.SAMN05421504_10829"/>
<dbReference type="EMBL" id="FNON01000008">
    <property type="protein sequence ID" value="SDY96336.1"/>
    <property type="molecule type" value="Genomic_DNA"/>
</dbReference>
<name>A0A1H3P5D5_9PSEU</name>
<protein>
    <recommendedName>
        <fullName evidence="4">Thioredoxin domain-containing protein</fullName>
    </recommendedName>
</protein>
<feature type="transmembrane region" description="Helical" evidence="1">
    <location>
        <begin position="6"/>
        <end position="26"/>
    </location>
</feature>
<dbReference type="InterPro" id="IPR017937">
    <property type="entry name" value="Thioredoxin_CS"/>
</dbReference>
<gene>
    <name evidence="2" type="ORF">SAMN05421504_10829</name>
</gene>
<dbReference type="AlphaFoldDB" id="A0A1H3P5D5"/>
<sequence length="161" mass="17053">MTFLVAAVVFVGALCLFELLLTFAVLRRLREQGEELAALKAKHGHRYDPAVLTGKEIPVTGHDLVGFFDSGCPTCHEEAPHFAELAVHHTALAVISGAPKDVTDLIELLSPVASLVLGDEASELVTAVDIQAFPTFLRVSGSRIDQAQTSVAALAEPVPSA</sequence>
<proteinExistence type="predicted"/>
<dbReference type="PROSITE" id="PS00194">
    <property type="entry name" value="THIOREDOXIN_1"/>
    <property type="match status" value="1"/>
</dbReference>
<keyword evidence="1" id="KW-0812">Transmembrane</keyword>
<evidence type="ECO:0000313" key="2">
    <source>
        <dbReference type="EMBL" id="SDY96336.1"/>
    </source>
</evidence>
<keyword evidence="1" id="KW-1133">Transmembrane helix</keyword>
<keyword evidence="1" id="KW-0472">Membrane</keyword>
<organism evidence="2 3">
    <name type="scientific">Amycolatopsis xylanica</name>
    <dbReference type="NCBI Taxonomy" id="589385"/>
    <lineage>
        <taxon>Bacteria</taxon>
        <taxon>Bacillati</taxon>
        <taxon>Actinomycetota</taxon>
        <taxon>Actinomycetes</taxon>
        <taxon>Pseudonocardiales</taxon>
        <taxon>Pseudonocardiaceae</taxon>
        <taxon>Amycolatopsis</taxon>
    </lineage>
</organism>
<evidence type="ECO:0000256" key="1">
    <source>
        <dbReference type="SAM" id="Phobius"/>
    </source>
</evidence>